<dbReference type="Proteomes" id="UP000663891">
    <property type="component" value="Unassembled WGS sequence"/>
</dbReference>
<keyword evidence="12" id="KW-1185">Reference proteome</keyword>
<accession>A0A813Z3Q5</accession>
<sequence>MNRLFGASKGTTVPKTTLNDTSATLDARVETLNKQIATIDQELQAYSKLPPARKAGQKARAMALLSKKKMYERQRQTLEGQAGNISATAFAVSNIQTQKEIFNGLKDAKKQLVKGYKDLKPDKVENLMDDLDDQLLDQEEMNDMFSRPIGQDMYMTDADLESELAGLAEEEFGMDSGAMFNDLHAPSVPVQPLDGGHASSTTKDGVMVDEFGLPKLPAPGMRN</sequence>
<dbReference type="AlphaFoldDB" id="A0A813Z3Q5"/>
<dbReference type="EMBL" id="CAJNOI010000001">
    <property type="protein sequence ID" value="CAF0720342.1"/>
    <property type="molecule type" value="Genomic_DNA"/>
</dbReference>
<evidence type="ECO:0000256" key="2">
    <source>
        <dbReference type="SAM" id="Coils"/>
    </source>
</evidence>
<dbReference type="Proteomes" id="UP000663832">
    <property type="component" value="Unassembled WGS sequence"/>
</dbReference>
<dbReference type="GO" id="GO:0006900">
    <property type="term" value="P:vesicle budding from membrane"/>
    <property type="evidence" value="ECO:0007669"/>
    <property type="project" value="TreeGrafter"/>
</dbReference>
<evidence type="ECO:0000313" key="12">
    <source>
        <dbReference type="Proteomes" id="UP000663832"/>
    </source>
</evidence>
<dbReference type="EMBL" id="CAJNOM010000040">
    <property type="protein sequence ID" value="CAF0893016.1"/>
    <property type="molecule type" value="Genomic_DNA"/>
</dbReference>
<evidence type="ECO:0000313" key="4">
    <source>
        <dbReference type="EMBL" id="CAF0841127.1"/>
    </source>
</evidence>
<name>A0A813Z3Q5_9BILA</name>
<dbReference type="EMBL" id="CAJOAZ010000308">
    <property type="protein sequence ID" value="CAF3610742.1"/>
    <property type="molecule type" value="Genomic_DNA"/>
</dbReference>
<evidence type="ECO:0000313" key="8">
    <source>
        <dbReference type="EMBL" id="CAF0895946.1"/>
    </source>
</evidence>
<dbReference type="EMBL" id="CAJNOG010000074">
    <property type="protein sequence ID" value="CAF0895946.1"/>
    <property type="molecule type" value="Genomic_DNA"/>
</dbReference>
<dbReference type="Proteomes" id="UP000663860">
    <property type="component" value="Unassembled WGS sequence"/>
</dbReference>
<evidence type="ECO:0000313" key="9">
    <source>
        <dbReference type="EMBL" id="CAF3565716.1"/>
    </source>
</evidence>
<dbReference type="EMBL" id="CAJNON010000040">
    <property type="protein sequence ID" value="CAF0849741.1"/>
    <property type="molecule type" value="Genomic_DNA"/>
</dbReference>
<evidence type="ECO:0000313" key="6">
    <source>
        <dbReference type="EMBL" id="CAF0882097.1"/>
    </source>
</evidence>
<keyword evidence="2" id="KW-0175">Coiled coil</keyword>
<dbReference type="GO" id="GO:0032511">
    <property type="term" value="P:late endosome to vacuole transport via multivesicular body sorting pathway"/>
    <property type="evidence" value="ECO:0007669"/>
    <property type="project" value="TreeGrafter"/>
</dbReference>
<evidence type="ECO:0000313" key="10">
    <source>
        <dbReference type="EMBL" id="CAF3610742.1"/>
    </source>
</evidence>
<dbReference type="Pfam" id="PF03357">
    <property type="entry name" value="Snf7"/>
    <property type="match status" value="1"/>
</dbReference>
<dbReference type="EMBL" id="CAJOBB010000108">
    <property type="protein sequence ID" value="CAF3565716.1"/>
    <property type="molecule type" value="Genomic_DNA"/>
</dbReference>
<comment type="caution">
    <text evidence="7">The sequence shown here is derived from an EMBL/GenBank/DDBJ whole genome shotgun (WGS) entry which is preliminary data.</text>
</comment>
<dbReference type="Gene3D" id="6.10.250.1710">
    <property type="match status" value="1"/>
</dbReference>
<evidence type="ECO:0000313" key="5">
    <source>
        <dbReference type="EMBL" id="CAF0849741.1"/>
    </source>
</evidence>
<dbReference type="GO" id="GO:0005771">
    <property type="term" value="C:multivesicular body"/>
    <property type="evidence" value="ECO:0007669"/>
    <property type="project" value="TreeGrafter"/>
</dbReference>
<dbReference type="Proteomes" id="UP000663881">
    <property type="component" value="Unassembled WGS sequence"/>
</dbReference>
<dbReference type="Proteomes" id="UP000663868">
    <property type="component" value="Unassembled WGS sequence"/>
</dbReference>
<comment type="similarity">
    <text evidence="1">Belongs to the SNF7 family.</text>
</comment>
<gene>
    <name evidence="3" type="ORF">BJG266_LOCUS200</name>
    <name evidence="4" type="ORF">IZO911_LOCUS9072</name>
    <name evidence="8" type="ORF">JYZ213_LOCUS10287</name>
    <name evidence="9" type="ORF">KXQ929_LOCUS3369</name>
    <name evidence="11" type="ORF">OKA104_LOCUS9447</name>
    <name evidence="10" type="ORF">OXD698_LOCUS6907</name>
    <name evidence="6" type="ORF">QVE165_LOCUS8473</name>
    <name evidence="7" type="ORF">QVE165_LOCUS9054</name>
    <name evidence="5" type="ORF">VCS650_LOCUS6603</name>
</gene>
<feature type="coiled-coil region" evidence="2">
    <location>
        <begin position="29"/>
        <end position="81"/>
    </location>
</feature>
<dbReference type="Proteomes" id="UP000663845">
    <property type="component" value="Unassembled WGS sequence"/>
</dbReference>
<evidence type="ECO:0000256" key="1">
    <source>
        <dbReference type="ARBA" id="ARBA00006190"/>
    </source>
</evidence>
<evidence type="ECO:0000313" key="7">
    <source>
        <dbReference type="EMBL" id="CAF0893016.1"/>
    </source>
</evidence>
<protein>
    <recommendedName>
        <fullName evidence="13">Charged multivesicular body protein 5</fullName>
    </recommendedName>
</protein>
<proteinExistence type="inferred from homology"/>
<dbReference type="EMBL" id="CAJOAY010000401">
    <property type="protein sequence ID" value="CAF3655484.1"/>
    <property type="molecule type" value="Genomic_DNA"/>
</dbReference>
<reference evidence="7" key="1">
    <citation type="submission" date="2021-02" db="EMBL/GenBank/DDBJ databases">
        <authorList>
            <person name="Nowell W R."/>
        </authorList>
    </citation>
    <scope>NUCLEOTIDE SEQUENCE</scope>
</reference>
<dbReference type="Gene3D" id="1.10.287.1060">
    <property type="entry name" value="ESAT-6-like"/>
    <property type="match status" value="1"/>
</dbReference>
<dbReference type="PANTHER" id="PTHR22761">
    <property type="entry name" value="CHARGED MULTIVESICULAR BODY PROTEIN"/>
    <property type="match status" value="1"/>
</dbReference>
<evidence type="ECO:0000313" key="3">
    <source>
        <dbReference type="EMBL" id="CAF0720342.1"/>
    </source>
</evidence>
<dbReference type="Proteomes" id="UP000663877">
    <property type="component" value="Unassembled WGS sequence"/>
</dbReference>
<evidence type="ECO:0008006" key="13">
    <source>
        <dbReference type="Google" id="ProtNLM"/>
    </source>
</evidence>
<dbReference type="EMBL" id="CAJNOE010000062">
    <property type="protein sequence ID" value="CAF0841127.1"/>
    <property type="molecule type" value="Genomic_DNA"/>
</dbReference>
<dbReference type="EMBL" id="CAJNOM010000037">
    <property type="protein sequence ID" value="CAF0882097.1"/>
    <property type="molecule type" value="Genomic_DNA"/>
</dbReference>
<organism evidence="7 12">
    <name type="scientific">Adineta steineri</name>
    <dbReference type="NCBI Taxonomy" id="433720"/>
    <lineage>
        <taxon>Eukaryota</taxon>
        <taxon>Metazoa</taxon>
        <taxon>Spiralia</taxon>
        <taxon>Gnathifera</taxon>
        <taxon>Rotifera</taxon>
        <taxon>Eurotatoria</taxon>
        <taxon>Bdelloidea</taxon>
        <taxon>Adinetida</taxon>
        <taxon>Adinetidae</taxon>
        <taxon>Adineta</taxon>
    </lineage>
</organism>
<evidence type="ECO:0000313" key="11">
    <source>
        <dbReference type="EMBL" id="CAF3655484.1"/>
    </source>
</evidence>
<dbReference type="InterPro" id="IPR005024">
    <property type="entry name" value="Snf7_fam"/>
</dbReference>
<dbReference type="Proteomes" id="UP000663844">
    <property type="component" value="Unassembled WGS sequence"/>
</dbReference>
<dbReference type="OrthoDB" id="3973241at2759"/>